<keyword evidence="3" id="KW-1185">Reference proteome</keyword>
<evidence type="ECO:0000313" key="3">
    <source>
        <dbReference type="Proteomes" id="UP000678499"/>
    </source>
</evidence>
<feature type="region of interest" description="Disordered" evidence="1">
    <location>
        <begin position="422"/>
        <end position="473"/>
    </location>
</feature>
<evidence type="ECO:0000313" key="2">
    <source>
        <dbReference type="EMBL" id="CAD7277021.1"/>
    </source>
</evidence>
<proteinExistence type="predicted"/>
<evidence type="ECO:0000256" key="1">
    <source>
        <dbReference type="SAM" id="MobiDB-lite"/>
    </source>
</evidence>
<reference evidence="2" key="1">
    <citation type="submission" date="2020-11" db="EMBL/GenBank/DDBJ databases">
        <authorList>
            <person name="Tran Van P."/>
        </authorList>
    </citation>
    <scope>NUCLEOTIDE SEQUENCE</scope>
</reference>
<protein>
    <submittedName>
        <fullName evidence="2">Uncharacterized protein</fullName>
    </submittedName>
</protein>
<gene>
    <name evidence="2" type="ORF">NMOB1V02_LOCUS4763</name>
</gene>
<dbReference type="Proteomes" id="UP000678499">
    <property type="component" value="Unassembled WGS sequence"/>
</dbReference>
<feature type="compositionally biased region" description="Basic and acidic residues" evidence="1">
    <location>
        <begin position="456"/>
        <end position="473"/>
    </location>
</feature>
<feature type="region of interest" description="Disordered" evidence="1">
    <location>
        <begin position="290"/>
        <end position="342"/>
    </location>
</feature>
<dbReference type="EMBL" id="OA882811">
    <property type="protein sequence ID" value="CAD7277021.1"/>
    <property type="molecule type" value="Genomic_DNA"/>
</dbReference>
<dbReference type="AlphaFoldDB" id="A0A7R9BL19"/>
<name>A0A7R9BL19_9CRUS</name>
<accession>A0A7R9BL19</accession>
<organism evidence="2">
    <name type="scientific">Notodromas monacha</name>
    <dbReference type="NCBI Taxonomy" id="399045"/>
    <lineage>
        <taxon>Eukaryota</taxon>
        <taxon>Metazoa</taxon>
        <taxon>Ecdysozoa</taxon>
        <taxon>Arthropoda</taxon>
        <taxon>Crustacea</taxon>
        <taxon>Oligostraca</taxon>
        <taxon>Ostracoda</taxon>
        <taxon>Podocopa</taxon>
        <taxon>Podocopida</taxon>
        <taxon>Cypridocopina</taxon>
        <taxon>Cypridoidea</taxon>
        <taxon>Cyprididae</taxon>
        <taxon>Notodromas</taxon>
    </lineage>
</organism>
<feature type="compositionally biased region" description="Polar residues" evidence="1">
    <location>
        <begin position="321"/>
        <end position="342"/>
    </location>
</feature>
<sequence length="473" mass="52395">MFTCCRGEGWVVGCDVTGIQCEAGWGEARLAQARRKPWQWVQIFRSTLKETSQLLNKRVSLGIPGDDGDVEIDAVKQAIAGEIRRQDFLFSETPFGMKFKEDLLKASEELLDLESNTIHEQVSKRTKLLEEKYQLDLEIQTLRRKLIQYKSVKEEHSPTAQEDSTSFLSERINSDTGLLNGTIWALLSGVTPVFSTSSQNMTAILQHLRPRRASIKVQVMPAKILAALDQGNQFNVYHGDRVSIEKMDYLEPCSESSPDQTSYTNTETTESLLTTNESQVGMEDNLVSDSAVGTSISGNPEVTESLKSHTLRRGRIPADEASTSSNEILSSNPSARSSTSVSGQVTKSWQTLHHRTKALSLMLDNSLSINYLASTKSNVLLENLNFQLATGTIPLNAQPLELKGDTQSTHDKVHGKTFSEVHHQGGHGGGIASDIEPSFGDNPCCENTYEAPEPTWVHHKDYDNGHETDQNQD</sequence>
<feature type="compositionally biased region" description="Polar residues" evidence="1">
    <location>
        <begin position="290"/>
        <end position="302"/>
    </location>
</feature>
<dbReference type="EMBL" id="CAJPEX010000774">
    <property type="protein sequence ID" value="CAG0917173.1"/>
    <property type="molecule type" value="Genomic_DNA"/>
</dbReference>